<dbReference type="AlphaFoldDB" id="A0AAX6M6I0"/>
<dbReference type="EMBL" id="JBANMG010000010">
    <property type="protein sequence ID" value="KAK6948139.1"/>
    <property type="molecule type" value="Genomic_DNA"/>
</dbReference>
<comment type="caution">
    <text evidence="1">The sequence shown here is derived from an EMBL/GenBank/DDBJ whole genome shotgun (WGS) entry which is preliminary data.</text>
</comment>
<evidence type="ECO:0008006" key="3">
    <source>
        <dbReference type="Google" id="ProtNLM"/>
    </source>
</evidence>
<proteinExistence type="predicted"/>
<gene>
    <name evidence="1" type="ORF">Daesc_009903</name>
</gene>
<dbReference type="SUPFAM" id="SSF57850">
    <property type="entry name" value="RING/U-box"/>
    <property type="match status" value="1"/>
</dbReference>
<reference evidence="1 2" key="1">
    <citation type="journal article" date="2024" name="Front Chem Biol">
        <title>Unveiling the potential of Daldinia eschscholtzii MFLUCC 19-0629 through bioactivity and bioinformatics studies for enhanced sustainable agriculture production.</title>
        <authorList>
            <person name="Brooks S."/>
            <person name="Weaver J.A."/>
            <person name="Klomchit A."/>
            <person name="Alharthi S.A."/>
            <person name="Onlamun T."/>
            <person name="Nurani R."/>
            <person name="Vong T.K."/>
            <person name="Alberti F."/>
            <person name="Greco C."/>
        </authorList>
    </citation>
    <scope>NUCLEOTIDE SEQUENCE [LARGE SCALE GENOMIC DNA]</scope>
    <source>
        <strain evidence="1">MFLUCC 19-0629</strain>
    </source>
</reference>
<organism evidence="1 2">
    <name type="scientific">Daldinia eschscholtzii</name>
    <dbReference type="NCBI Taxonomy" id="292717"/>
    <lineage>
        <taxon>Eukaryota</taxon>
        <taxon>Fungi</taxon>
        <taxon>Dikarya</taxon>
        <taxon>Ascomycota</taxon>
        <taxon>Pezizomycotina</taxon>
        <taxon>Sordariomycetes</taxon>
        <taxon>Xylariomycetidae</taxon>
        <taxon>Xylariales</taxon>
        <taxon>Hypoxylaceae</taxon>
        <taxon>Daldinia</taxon>
    </lineage>
</organism>
<keyword evidence="2" id="KW-1185">Reference proteome</keyword>
<dbReference type="Proteomes" id="UP001369815">
    <property type="component" value="Unassembled WGS sequence"/>
</dbReference>
<evidence type="ECO:0000313" key="2">
    <source>
        <dbReference type="Proteomes" id="UP001369815"/>
    </source>
</evidence>
<evidence type="ECO:0000313" key="1">
    <source>
        <dbReference type="EMBL" id="KAK6948139.1"/>
    </source>
</evidence>
<protein>
    <recommendedName>
        <fullName evidence="3">RING-type domain-containing protein</fullName>
    </recommendedName>
</protein>
<dbReference type="InterPro" id="IPR013083">
    <property type="entry name" value="Znf_RING/FYVE/PHD"/>
</dbReference>
<dbReference type="Gene3D" id="3.30.40.10">
    <property type="entry name" value="Zinc/RING finger domain, C3HC4 (zinc finger)"/>
    <property type="match status" value="1"/>
</dbReference>
<accession>A0AAX6M6I0</accession>
<sequence length="274" mass="31432">MPRFEVCSDDEGEIDEPENVRWQHRTIALPPGVTVDLYSGIRNSPPPGLVRAKTPQAIRYSKYKEELAGNVRTLTNEDVSIFGDFAKYIEPGVDSAGRQIELDLTCSISHASLDVYTRNSKPRDPNDAARAEPMAVLPCGHFFGYRGIDDWIRTRIVDEMPPDCPICRFFLTYPQCGHEIKIRPYDARFQRDGQLPLTIPEGGTVPKYCLRCRFDYIRAVSQQLAYEIYPDNIPSRAFINPRACGPDEFEDKRMKMQDRLLETMFIAEAEYSHW</sequence>
<name>A0AAX6M6I0_9PEZI</name>